<dbReference type="EMBL" id="CP061800">
    <property type="protein sequence ID" value="QTA91931.1"/>
    <property type="molecule type" value="Genomic_DNA"/>
</dbReference>
<dbReference type="AlphaFoldDB" id="A0A975GSC9"/>
<sequence length="37" mass="4056">MIIISVLLPSAVLQLQNLIFSGTGLVKRLYADYNGFS</sequence>
<evidence type="ECO:0000313" key="2">
    <source>
        <dbReference type="Proteomes" id="UP000663722"/>
    </source>
</evidence>
<reference evidence="1" key="1">
    <citation type="journal article" date="2021" name="Microb. Physiol.">
        <title>Proteogenomic Insights into the Physiology of Marine, Sulfate-Reducing, Filamentous Desulfonema limicola and Desulfonema magnum.</title>
        <authorList>
            <person name="Schnaars V."/>
            <person name="Wohlbrand L."/>
            <person name="Scheve S."/>
            <person name="Hinrichs C."/>
            <person name="Reinhardt R."/>
            <person name="Rabus R."/>
        </authorList>
    </citation>
    <scope>NUCLEOTIDE SEQUENCE</scope>
    <source>
        <strain evidence="1">4be13</strain>
    </source>
</reference>
<proteinExistence type="predicted"/>
<organism evidence="1 2">
    <name type="scientific">Desulfonema magnum</name>
    <dbReference type="NCBI Taxonomy" id="45655"/>
    <lineage>
        <taxon>Bacteria</taxon>
        <taxon>Pseudomonadati</taxon>
        <taxon>Thermodesulfobacteriota</taxon>
        <taxon>Desulfobacteria</taxon>
        <taxon>Desulfobacterales</taxon>
        <taxon>Desulfococcaceae</taxon>
        <taxon>Desulfonema</taxon>
    </lineage>
</organism>
<protein>
    <submittedName>
        <fullName evidence="1">Uncharacterized protein</fullName>
    </submittedName>
</protein>
<name>A0A975GSC9_9BACT</name>
<dbReference type="Proteomes" id="UP000663722">
    <property type="component" value="Chromosome"/>
</dbReference>
<dbReference type="KEGG" id="dmm:dnm_080040"/>
<accession>A0A975GSC9</accession>
<keyword evidence="2" id="KW-1185">Reference proteome</keyword>
<gene>
    <name evidence="1" type="ORF">dnm_080040</name>
</gene>
<evidence type="ECO:0000313" key="1">
    <source>
        <dbReference type="EMBL" id="QTA91931.1"/>
    </source>
</evidence>